<dbReference type="GO" id="GO:0003677">
    <property type="term" value="F:DNA binding"/>
    <property type="evidence" value="ECO:0007669"/>
    <property type="project" value="UniProtKB-KW"/>
</dbReference>
<evidence type="ECO:0000256" key="7">
    <source>
        <dbReference type="ARBA" id="ARBA00024343"/>
    </source>
</evidence>
<dbReference type="PRINTS" id="PR00367">
    <property type="entry name" value="ETHRSPELEMNT"/>
</dbReference>
<keyword evidence="6" id="KW-0539">Nucleus</keyword>
<gene>
    <name evidence="10" type="ordered locus">AXX17_At1g13410</name>
</gene>
<evidence type="ECO:0000313" key="11">
    <source>
        <dbReference type="Proteomes" id="UP000078284"/>
    </source>
</evidence>
<dbReference type="PANTHER" id="PTHR31677:SF245">
    <property type="entry name" value="ETHYLENE-RESPONSIVE TRANSCRIPTION FACTOR ESR1"/>
    <property type="match status" value="1"/>
</dbReference>
<dbReference type="InterPro" id="IPR001471">
    <property type="entry name" value="AP2/ERF_dom"/>
</dbReference>
<comment type="subcellular location">
    <subcellularLocation>
        <location evidence="1">Nucleus</location>
    </subcellularLocation>
</comment>
<dbReference type="PROSITE" id="PS51032">
    <property type="entry name" value="AP2_ERF"/>
    <property type="match status" value="1"/>
</dbReference>
<evidence type="ECO:0000256" key="2">
    <source>
        <dbReference type="ARBA" id="ARBA00022745"/>
    </source>
</evidence>
<evidence type="ECO:0000256" key="3">
    <source>
        <dbReference type="ARBA" id="ARBA00023015"/>
    </source>
</evidence>
<evidence type="ECO:0000256" key="6">
    <source>
        <dbReference type="ARBA" id="ARBA00023242"/>
    </source>
</evidence>
<evidence type="ECO:0000256" key="5">
    <source>
        <dbReference type="ARBA" id="ARBA00023163"/>
    </source>
</evidence>
<dbReference type="InterPro" id="IPR016177">
    <property type="entry name" value="DNA-bd_dom_sf"/>
</dbReference>
<evidence type="ECO:0000259" key="9">
    <source>
        <dbReference type="PROSITE" id="PS51032"/>
    </source>
</evidence>
<protein>
    <submittedName>
        <fullName evidence="10">ESR1</fullName>
    </submittedName>
</protein>
<evidence type="ECO:0000313" key="10">
    <source>
        <dbReference type="EMBL" id="OAP18704.1"/>
    </source>
</evidence>
<comment type="similarity">
    <text evidence="7">Belongs to the AP2/ERF transcription factor family. ERF subfamily.</text>
</comment>
<dbReference type="Gene3D" id="3.30.730.10">
    <property type="entry name" value="AP2/ERF domain"/>
    <property type="match status" value="1"/>
</dbReference>
<evidence type="ECO:0000256" key="8">
    <source>
        <dbReference type="SAM" id="MobiDB-lite"/>
    </source>
</evidence>
<dbReference type="Proteomes" id="UP000078284">
    <property type="component" value="Chromosome 1"/>
</dbReference>
<dbReference type="GO" id="GO:0009873">
    <property type="term" value="P:ethylene-activated signaling pathway"/>
    <property type="evidence" value="ECO:0007669"/>
    <property type="project" value="UniProtKB-KW"/>
</dbReference>
<dbReference type="InterPro" id="IPR036955">
    <property type="entry name" value="AP2/ERF_dom_sf"/>
</dbReference>
<reference evidence="11" key="1">
    <citation type="journal article" date="2016" name="Proc. Natl. Acad. Sci. U.S.A.">
        <title>Chromosome-level assembly of Arabidopsis thaliana Ler reveals the extent of translocation and inversion polymorphisms.</title>
        <authorList>
            <person name="Zapata L."/>
            <person name="Ding J."/>
            <person name="Willing E.M."/>
            <person name="Hartwig B."/>
            <person name="Bezdan D."/>
            <person name="Jiao W.B."/>
            <person name="Patel V."/>
            <person name="Velikkakam James G."/>
            <person name="Koornneef M."/>
            <person name="Ossowski S."/>
            <person name="Schneeberger K."/>
        </authorList>
    </citation>
    <scope>NUCLEOTIDE SEQUENCE [LARGE SCALE GENOMIC DNA]</scope>
    <source>
        <strain evidence="11">cv. Landsberg erecta</strain>
    </source>
</reference>
<keyword evidence="2" id="KW-0936">Ethylene signaling pathway</keyword>
<dbReference type="CDD" id="cd00018">
    <property type="entry name" value="AP2"/>
    <property type="match status" value="1"/>
</dbReference>
<dbReference type="GO" id="GO:0005634">
    <property type="term" value="C:nucleus"/>
    <property type="evidence" value="ECO:0007669"/>
    <property type="project" value="UniProtKB-SubCell"/>
</dbReference>
<dbReference type="PANTHER" id="PTHR31677">
    <property type="entry name" value="AP2 DOMAIN CLASS TRANSCRIPTION FACTOR"/>
    <property type="match status" value="1"/>
</dbReference>
<organism evidence="10 11">
    <name type="scientific">Arabidopsis thaliana</name>
    <name type="common">Mouse-ear cress</name>
    <dbReference type="NCBI Taxonomy" id="3702"/>
    <lineage>
        <taxon>Eukaryota</taxon>
        <taxon>Viridiplantae</taxon>
        <taxon>Streptophyta</taxon>
        <taxon>Embryophyta</taxon>
        <taxon>Tracheophyta</taxon>
        <taxon>Spermatophyta</taxon>
        <taxon>Magnoliopsida</taxon>
        <taxon>eudicotyledons</taxon>
        <taxon>Gunneridae</taxon>
        <taxon>Pentapetalae</taxon>
        <taxon>rosids</taxon>
        <taxon>malvids</taxon>
        <taxon>Brassicales</taxon>
        <taxon>Brassicaceae</taxon>
        <taxon>Camelineae</taxon>
        <taxon>Arabidopsis</taxon>
    </lineage>
</organism>
<dbReference type="GO" id="GO:0003700">
    <property type="term" value="F:DNA-binding transcription factor activity"/>
    <property type="evidence" value="ECO:0007669"/>
    <property type="project" value="InterPro"/>
</dbReference>
<evidence type="ECO:0000256" key="4">
    <source>
        <dbReference type="ARBA" id="ARBA00023125"/>
    </source>
</evidence>
<keyword evidence="4" id="KW-0238">DNA-binding</keyword>
<feature type="compositionally biased region" description="Polar residues" evidence="8">
    <location>
        <begin position="41"/>
        <end position="55"/>
    </location>
</feature>
<dbReference type="EMBL" id="LUHQ01000001">
    <property type="protein sequence ID" value="OAP18704.1"/>
    <property type="molecule type" value="Genomic_DNA"/>
</dbReference>
<dbReference type="FunFam" id="3.30.730.10:FF:000001">
    <property type="entry name" value="Ethylene-responsive transcription factor 2"/>
    <property type="match status" value="1"/>
</dbReference>
<dbReference type="SMART" id="SM00380">
    <property type="entry name" value="AP2"/>
    <property type="match status" value="1"/>
</dbReference>
<sequence length="328" mass="36307">MEKALRNFTESTHSPDPNPLTKFFTEPTASPVSRNRKLSSKDTTVTIAGAGSSTTRYRGVRRRPWGRYAAEIRDPMSKERRWLGTFDTAEQAACAYDSAARAFRGAKARTNFTYPTAVIMPEPRFSFSNKKSSPSARCPLPSLPLDSSTQNFYGAPAAQRIYNKQSIFLRDASCSSRKTTSYNNSFNGSSSSYSASKTACVSYSENENNESFFPEESSDTGLLQEVVQEFLKKNRGVPPSPPTPPPVTSHHDNSGYFSALTIYSENMVQETKETLSSKLDRYGKFQANDDGVRAVADGGLSLGSNEWGYQEMLMYGTQLGCTCRRSWG</sequence>
<accession>A0A178WKM4</accession>
<dbReference type="AlphaFoldDB" id="A0A178WKM4"/>
<keyword evidence="3" id="KW-0805">Transcription regulation</keyword>
<dbReference type="SUPFAM" id="SSF54171">
    <property type="entry name" value="DNA-binding domain"/>
    <property type="match status" value="1"/>
</dbReference>
<feature type="domain" description="AP2/ERF" evidence="9">
    <location>
        <begin position="56"/>
        <end position="113"/>
    </location>
</feature>
<dbReference type="ExpressionAtlas" id="A0A178WKM4">
    <property type="expression patterns" value="baseline and differential"/>
</dbReference>
<evidence type="ECO:0000256" key="1">
    <source>
        <dbReference type="ARBA" id="ARBA00004123"/>
    </source>
</evidence>
<comment type="caution">
    <text evidence="10">The sequence shown here is derived from an EMBL/GenBank/DDBJ whole genome shotgun (WGS) entry which is preliminary data.</text>
</comment>
<feature type="region of interest" description="Disordered" evidence="8">
    <location>
        <begin position="1"/>
        <end position="55"/>
    </location>
</feature>
<keyword evidence="5" id="KW-0804">Transcription</keyword>
<dbReference type="Pfam" id="PF00847">
    <property type="entry name" value="AP2"/>
    <property type="match status" value="1"/>
</dbReference>
<proteinExistence type="inferred from homology"/>
<name>A0A178WKM4_ARATH</name>